<dbReference type="InterPro" id="IPR049945">
    <property type="entry name" value="AAA_22"/>
</dbReference>
<protein>
    <submittedName>
        <fullName evidence="2">LuxR C-terminal-related transcriptional regulator</fullName>
    </submittedName>
</protein>
<dbReference type="PROSITE" id="PS50043">
    <property type="entry name" value="HTH_LUXR_2"/>
    <property type="match status" value="1"/>
</dbReference>
<dbReference type="SUPFAM" id="SSF46894">
    <property type="entry name" value="C-terminal effector domain of the bipartite response regulators"/>
    <property type="match status" value="1"/>
</dbReference>
<dbReference type="SUPFAM" id="SSF52540">
    <property type="entry name" value="P-loop containing nucleoside triphosphate hydrolases"/>
    <property type="match status" value="1"/>
</dbReference>
<dbReference type="PRINTS" id="PR00364">
    <property type="entry name" value="DISEASERSIST"/>
</dbReference>
<dbReference type="Pfam" id="PF13401">
    <property type="entry name" value="AAA_22"/>
    <property type="match status" value="1"/>
</dbReference>
<dbReference type="Gene3D" id="1.10.10.10">
    <property type="entry name" value="Winged helix-like DNA-binding domain superfamily/Winged helix DNA-binding domain"/>
    <property type="match status" value="1"/>
</dbReference>
<dbReference type="SMART" id="SM00028">
    <property type="entry name" value="TPR"/>
    <property type="match status" value="3"/>
</dbReference>
<evidence type="ECO:0000313" key="3">
    <source>
        <dbReference type="Proteomes" id="UP000774570"/>
    </source>
</evidence>
<evidence type="ECO:0000313" key="2">
    <source>
        <dbReference type="EMBL" id="MBW8485435.1"/>
    </source>
</evidence>
<dbReference type="Gene3D" id="1.25.40.10">
    <property type="entry name" value="Tetratricopeptide repeat domain"/>
    <property type="match status" value="2"/>
</dbReference>
<dbReference type="RefSeq" id="WP_220168664.1">
    <property type="nucleotide sequence ID" value="NZ_JAIBOA010000016.1"/>
</dbReference>
<evidence type="ECO:0000259" key="1">
    <source>
        <dbReference type="PROSITE" id="PS50043"/>
    </source>
</evidence>
<dbReference type="PANTHER" id="PTHR47691">
    <property type="entry name" value="REGULATOR-RELATED"/>
    <property type="match status" value="1"/>
</dbReference>
<sequence>MTHAVPDQRTGRLPAEVTSFIGRRDELAAIERALGESRLVTLCGPGGVGKSRLALRAAAALHGVFPDGVHLVELSGLRDPALLADAIADALRLPHPAGDPLDLLAEHLAGRRALLVLDTCEHLVDACALLVEVLVRASPGLAIIATSREPLDVIGETTVPVGPLAVPPPGGPVEGSDAVALFADRAAAICPAFAVDDAGREAVAQLCRRLDGIPLAIELAAARLRVMSVEQLLARLGDRFRLLGTARAAQPRHQTLRATVSWSHDLCTADERLLWARLSVFPGAFDLEAAEAVCADERLPAGAVLGVLSRLVDKSVVRYHPVRQRYRMLATLAEFGAELLDDGARAALVRRHRDHVIALAEEADAHRLARARPAWARVLRAAGADLRTALEWSLATPGEEEAGLRLAVLLREFWCAAGRFGEGRAWFRRALARTGDGAPGRGWALFGAGQFAIVQDDLDDAADLLAEALRTAEDAGDAVLRAHVVQAQGRVRYHRGDPEGAIELYRRAEDAYARDGGHRDPTALLVFCDLGAAHAMRGDLAEAAACCERGLAACDRTGEQWARAFVQWMRGGVRWLAGDAESARRDARAVLRLQHEQGDLPGTVMALDLLLVTAQALGDPARALVLAGTTRRLWTELRAPVRGPFYAALRTEAIAAAEAALGPDAARAARRRGAAFPLADAVAYALGEGVPAAADDDGAVLTRREREVALLVAEGLTNRAIAGRLVIAKRTADSHIEHILAKLGFTSRTQIAAWIASRPAPVRADSADGTGHAGRKLS</sequence>
<reference evidence="2 3" key="1">
    <citation type="submission" date="2021-07" db="EMBL/GenBank/DDBJ databases">
        <title>Actinomadura sp. PM05-2 isolated from lichen.</title>
        <authorList>
            <person name="Somphong A."/>
            <person name="Phongsopitanun W."/>
            <person name="Tanasupawat S."/>
            <person name="Peongsungnone V."/>
        </authorList>
    </citation>
    <scope>NUCLEOTIDE SEQUENCE [LARGE SCALE GENOMIC DNA]</scope>
    <source>
        <strain evidence="2 3">PM05-2</strain>
    </source>
</reference>
<proteinExistence type="predicted"/>
<comment type="caution">
    <text evidence="2">The sequence shown here is derived from an EMBL/GenBank/DDBJ whole genome shotgun (WGS) entry which is preliminary data.</text>
</comment>
<organism evidence="2 3">
    <name type="scientific">Actinomadura parmotrematis</name>
    <dbReference type="NCBI Taxonomy" id="2864039"/>
    <lineage>
        <taxon>Bacteria</taxon>
        <taxon>Bacillati</taxon>
        <taxon>Actinomycetota</taxon>
        <taxon>Actinomycetes</taxon>
        <taxon>Streptosporangiales</taxon>
        <taxon>Thermomonosporaceae</taxon>
        <taxon>Actinomadura</taxon>
    </lineage>
</organism>
<dbReference type="InterPro" id="IPR011990">
    <property type="entry name" value="TPR-like_helical_dom_sf"/>
</dbReference>
<dbReference type="Proteomes" id="UP000774570">
    <property type="component" value="Unassembled WGS sequence"/>
</dbReference>
<dbReference type="PANTHER" id="PTHR47691:SF3">
    <property type="entry name" value="HTH-TYPE TRANSCRIPTIONAL REGULATOR RV0890C-RELATED"/>
    <property type="match status" value="1"/>
</dbReference>
<dbReference type="SMART" id="SM00421">
    <property type="entry name" value="HTH_LUXR"/>
    <property type="match status" value="1"/>
</dbReference>
<dbReference type="InterPro" id="IPR019734">
    <property type="entry name" value="TPR_rpt"/>
</dbReference>
<gene>
    <name evidence="2" type="ORF">K1Y72_23855</name>
</gene>
<dbReference type="Pfam" id="PF00196">
    <property type="entry name" value="GerE"/>
    <property type="match status" value="1"/>
</dbReference>
<dbReference type="InterPro" id="IPR027417">
    <property type="entry name" value="P-loop_NTPase"/>
</dbReference>
<dbReference type="EMBL" id="JAIBOA010000016">
    <property type="protein sequence ID" value="MBW8485435.1"/>
    <property type="molecule type" value="Genomic_DNA"/>
</dbReference>
<dbReference type="InterPro" id="IPR000792">
    <property type="entry name" value="Tscrpt_reg_LuxR_C"/>
</dbReference>
<dbReference type="PRINTS" id="PR00038">
    <property type="entry name" value="HTHLUXR"/>
</dbReference>
<accession>A0ABS7FYC3</accession>
<feature type="domain" description="HTH luxR-type" evidence="1">
    <location>
        <begin position="694"/>
        <end position="759"/>
    </location>
</feature>
<dbReference type="InterPro" id="IPR016032">
    <property type="entry name" value="Sig_transdc_resp-reg_C-effctor"/>
</dbReference>
<dbReference type="CDD" id="cd06170">
    <property type="entry name" value="LuxR_C_like"/>
    <property type="match status" value="1"/>
</dbReference>
<keyword evidence="3" id="KW-1185">Reference proteome</keyword>
<name>A0ABS7FYC3_9ACTN</name>
<dbReference type="InterPro" id="IPR036388">
    <property type="entry name" value="WH-like_DNA-bd_sf"/>
</dbReference>
<dbReference type="SUPFAM" id="SSF48452">
    <property type="entry name" value="TPR-like"/>
    <property type="match status" value="2"/>
</dbReference>
<dbReference type="Gene3D" id="3.40.50.300">
    <property type="entry name" value="P-loop containing nucleotide triphosphate hydrolases"/>
    <property type="match status" value="1"/>
</dbReference>